<evidence type="ECO:0008006" key="3">
    <source>
        <dbReference type="Google" id="ProtNLM"/>
    </source>
</evidence>
<dbReference type="AlphaFoldDB" id="A0AAW9DR08"/>
<name>A0AAW9DR08_ACIAO</name>
<accession>A0AAW9DR08</accession>
<protein>
    <recommendedName>
        <fullName evidence="3">Helix-turn-helix domain-containing protein</fullName>
    </recommendedName>
</protein>
<gene>
    <name evidence="1" type="ORF">SIL87_12415</name>
</gene>
<keyword evidence="2" id="KW-1185">Reference proteome</keyword>
<dbReference type="EMBL" id="JAWXYB010000018">
    <property type="protein sequence ID" value="MDX5931571.1"/>
    <property type="molecule type" value="Genomic_DNA"/>
</dbReference>
<reference evidence="1 2" key="1">
    <citation type="submission" date="2023-11" db="EMBL/GenBank/DDBJ databases">
        <title>MicrobeMod: A computational toolkit for identifying prokaryotic methylation and restriction-modification with nanopore sequencing.</title>
        <authorList>
            <person name="Crits-Christoph A."/>
            <person name="Kang S.C."/>
            <person name="Lee H."/>
            <person name="Ostrov N."/>
        </authorList>
    </citation>
    <scope>NUCLEOTIDE SEQUENCE [LARGE SCALE GENOMIC DNA]</scope>
    <source>
        <strain evidence="1 2">DSMZ 700</strain>
    </source>
</reference>
<proteinExistence type="predicted"/>
<sequence length="77" mass="8683">MSTAPLQVNTAIYQQPITATIKGVRELTGWTHSECYRRLAAGDIKAVKQGRRTYVIVSSVREYLENRPVATFNRKTA</sequence>
<dbReference type="Proteomes" id="UP001279553">
    <property type="component" value="Unassembled WGS sequence"/>
</dbReference>
<dbReference type="RefSeq" id="WP_319614474.1">
    <property type="nucleotide sequence ID" value="NZ_JAWXYB010000018.1"/>
</dbReference>
<organism evidence="1 2">
    <name type="scientific">Acidiphilium acidophilum</name>
    <name type="common">Thiobacillus acidophilus</name>
    <dbReference type="NCBI Taxonomy" id="76588"/>
    <lineage>
        <taxon>Bacteria</taxon>
        <taxon>Pseudomonadati</taxon>
        <taxon>Pseudomonadota</taxon>
        <taxon>Alphaproteobacteria</taxon>
        <taxon>Acetobacterales</taxon>
        <taxon>Acidocellaceae</taxon>
        <taxon>Acidiphilium</taxon>
    </lineage>
</organism>
<comment type="caution">
    <text evidence="1">The sequence shown here is derived from an EMBL/GenBank/DDBJ whole genome shotgun (WGS) entry which is preliminary data.</text>
</comment>
<evidence type="ECO:0000313" key="1">
    <source>
        <dbReference type="EMBL" id="MDX5931571.1"/>
    </source>
</evidence>
<evidence type="ECO:0000313" key="2">
    <source>
        <dbReference type="Proteomes" id="UP001279553"/>
    </source>
</evidence>